<dbReference type="Proteomes" id="UP001519332">
    <property type="component" value="Unassembled WGS sequence"/>
</dbReference>
<evidence type="ECO:0000313" key="3">
    <source>
        <dbReference type="EMBL" id="MBP2324804.1"/>
    </source>
</evidence>
<name>A0ABS4TLC8_9PSEU</name>
<dbReference type="InterPro" id="IPR016032">
    <property type="entry name" value="Sig_transdc_resp-reg_C-effctor"/>
</dbReference>
<dbReference type="PANTHER" id="PTHR43214:SF42">
    <property type="entry name" value="TRANSCRIPTIONAL REGULATORY PROTEIN DESR"/>
    <property type="match status" value="1"/>
</dbReference>
<dbReference type="InterPro" id="IPR011990">
    <property type="entry name" value="TPR-like_helical_dom_sf"/>
</dbReference>
<organism evidence="3 4">
    <name type="scientific">Kibdelosporangium banguiense</name>
    <dbReference type="NCBI Taxonomy" id="1365924"/>
    <lineage>
        <taxon>Bacteria</taxon>
        <taxon>Bacillati</taxon>
        <taxon>Actinomycetota</taxon>
        <taxon>Actinomycetes</taxon>
        <taxon>Pseudonocardiales</taxon>
        <taxon>Pseudonocardiaceae</taxon>
        <taxon>Kibdelosporangium</taxon>
    </lineage>
</organism>
<dbReference type="InterPro" id="IPR000792">
    <property type="entry name" value="Tscrpt_reg_LuxR_C"/>
</dbReference>
<keyword evidence="4" id="KW-1185">Reference proteome</keyword>
<dbReference type="PROSITE" id="PS50043">
    <property type="entry name" value="HTH_LUXR_2"/>
    <property type="match status" value="1"/>
</dbReference>
<dbReference type="EMBL" id="JAGINW010000001">
    <property type="protein sequence ID" value="MBP2324804.1"/>
    <property type="molecule type" value="Genomic_DNA"/>
</dbReference>
<dbReference type="InterPro" id="IPR036388">
    <property type="entry name" value="WH-like_DNA-bd_sf"/>
</dbReference>
<dbReference type="Pfam" id="PF00196">
    <property type="entry name" value="GerE"/>
    <property type="match status" value="1"/>
</dbReference>
<dbReference type="SUPFAM" id="SSF48452">
    <property type="entry name" value="TPR-like"/>
    <property type="match status" value="1"/>
</dbReference>
<comment type="caution">
    <text evidence="3">The sequence shown here is derived from an EMBL/GenBank/DDBJ whole genome shotgun (WGS) entry which is preliminary data.</text>
</comment>
<dbReference type="SUPFAM" id="SSF46894">
    <property type="entry name" value="C-terminal effector domain of the bipartite response regulators"/>
    <property type="match status" value="1"/>
</dbReference>
<gene>
    <name evidence="3" type="ORF">JOF56_005189</name>
</gene>
<evidence type="ECO:0000259" key="2">
    <source>
        <dbReference type="PROSITE" id="PS50043"/>
    </source>
</evidence>
<dbReference type="Gene3D" id="1.10.10.10">
    <property type="entry name" value="Winged helix-like DNA-binding domain superfamily/Winged helix DNA-binding domain"/>
    <property type="match status" value="1"/>
</dbReference>
<keyword evidence="1 3" id="KW-0238">DNA-binding</keyword>
<evidence type="ECO:0000256" key="1">
    <source>
        <dbReference type="ARBA" id="ARBA00023125"/>
    </source>
</evidence>
<dbReference type="PANTHER" id="PTHR43214">
    <property type="entry name" value="TWO-COMPONENT RESPONSE REGULATOR"/>
    <property type="match status" value="1"/>
</dbReference>
<dbReference type="CDD" id="cd06170">
    <property type="entry name" value="LuxR_C_like"/>
    <property type="match status" value="1"/>
</dbReference>
<dbReference type="PRINTS" id="PR00038">
    <property type="entry name" value="HTHLUXR"/>
</dbReference>
<dbReference type="RefSeq" id="WP_307855258.1">
    <property type="nucleotide sequence ID" value="NZ_JAGINW010000001.1"/>
</dbReference>
<dbReference type="InterPro" id="IPR039420">
    <property type="entry name" value="WalR-like"/>
</dbReference>
<evidence type="ECO:0000313" key="4">
    <source>
        <dbReference type="Proteomes" id="UP001519332"/>
    </source>
</evidence>
<sequence>MAILAGDLGLALAAAAEEEAIADAAGEPPLVYHRLQIAAMRGRREEALDLFQTATAATAPDGTGQATNLRWTAALLHNGLADYPAALTAAREATEHGDLFLTGAALPELVEAAVKCHEPALAAQALESLTDRTQAAGTALGRGITAYARGLVTGAEDDYREAVECLAEGPLLPYQGRAHLLYGEWLRRKGRRKDCLEQLRAAHELLSTAGAEGFARRAADELRAAGQRVQHRSTQAYEKLTMQQVAVARLVASGATSNEVATQLFISKRTVDAHLRMIFRKLGVTSRRQLKGHPDLHGPDRDLPV</sequence>
<dbReference type="Gene3D" id="1.25.40.10">
    <property type="entry name" value="Tetratricopeptide repeat domain"/>
    <property type="match status" value="1"/>
</dbReference>
<proteinExistence type="predicted"/>
<dbReference type="SMART" id="SM00421">
    <property type="entry name" value="HTH_LUXR"/>
    <property type="match status" value="1"/>
</dbReference>
<protein>
    <submittedName>
        <fullName evidence="3">DNA-binding CsgD family transcriptional regulator</fullName>
    </submittedName>
</protein>
<feature type="domain" description="HTH luxR-type" evidence="2">
    <location>
        <begin position="233"/>
        <end position="298"/>
    </location>
</feature>
<dbReference type="GO" id="GO:0003677">
    <property type="term" value="F:DNA binding"/>
    <property type="evidence" value="ECO:0007669"/>
    <property type="project" value="UniProtKB-KW"/>
</dbReference>
<reference evidence="3 4" key="1">
    <citation type="submission" date="2021-03" db="EMBL/GenBank/DDBJ databases">
        <title>Sequencing the genomes of 1000 actinobacteria strains.</title>
        <authorList>
            <person name="Klenk H.-P."/>
        </authorList>
    </citation>
    <scope>NUCLEOTIDE SEQUENCE [LARGE SCALE GENOMIC DNA]</scope>
    <source>
        <strain evidence="3 4">DSM 46670</strain>
    </source>
</reference>
<accession>A0ABS4TLC8</accession>